<dbReference type="Proteomes" id="UP000265581">
    <property type="component" value="Unassembled WGS sequence"/>
</dbReference>
<keyword evidence="4" id="KW-1185">Reference proteome</keyword>
<keyword evidence="1" id="KW-0472">Membrane</keyword>
<dbReference type="InterPro" id="IPR013974">
    <property type="entry name" value="SAF"/>
</dbReference>
<evidence type="ECO:0000313" key="3">
    <source>
        <dbReference type="EMBL" id="REK73312.1"/>
    </source>
</evidence>
<organism evidence="3 4">
    <name type="scientific">Aeromicrobium endophyticum</name>
    <dbReference type="NCBI Taxonomy" id="2292704"/>
    <lineage>
        <taxon>Bacteria</taxon>
        <taxon>Bacillati</taxon>
        <taxon>Actinomycetota</taxon>
        <taxon>Actinomycetes</taxon>
        <taxon>Propionibacteriales</taxon>
        <taxon>Nocardioidaceae</taxon>
        <taxon>Aeromicrobium</taxon>
    </lineage>
</organism>
<dbReference type="OrthoDB" id="3743811at2"/>
<dbReference type="SMART" id="SM00858">
    <property type="entry name" value="SAF"/>
    <property type="match status" value="1"/>
</dbReference>
<sequence length="222" mass="22629">MARSSASSTSVSRLPSTRESRPALIGLAVILIVGGALASAFLAIQSGDRASFVQVSREVAQGATISDDDLTTVSLPEGFEGGVPSSDRDSIVGKTAAARLVDGTVVMRTMISDEPGVAADQTRLVINVDSSPFIRGLQSGDQLALDVGSTEGGRRTVYAELVSVGEQQSGSIGGAGDDQVSIVVAIDLTCLSTVSQGIEDSSVTPALIGNVDESTLQKTCEG</sequence>
<keyword evidence="1" id="KW-0812">Transmembrane</keyword>
<reference evidence="3 4" key="1">
    <citation type="submission" date="2018-08" db="EMBL/GenBank/DDBJ databases">
        <title>Aeromicrobium sp. M2KJ-4, whole genome shotgun sequence.</title>
        <authorList>
            <person name="Tuo L."/>
        </authorList>
    </citation>
    <scope>NUCLEOTIDE SEQUENCE [LARGE SCALE GENOMIC DNA]</scope>
    <source>
        <strain evidence="3 4">M2KJ-4</strain>
    </source>
</reference>
<dbReference type="Pfam" id="PF08666">
    <property type="entry name" value="SAF"/>
    <property type="match status" value="1"/>
</dbReference>
<evidence type="ECO:0000256" key="1">
    <source>
        <dbReference type="SAM" id="Phobius"/>
    </source>
</evidence>
<feature type="transmembrane region" description="Helical" evidence="1">
    <location>
        <begin position="23"/>
        <end position="44"/>
    </location>
</feature>
<dbReference type="AlphaFoldDB" id="A0A371PBL3"/>
<dbReference type="RefSeq" id="WP_119703425.1">
    <property type="nucleotide sequence ID" value="NZ_JBHSOI010000001.1"/>
</dbReference>
<name>A0A371PBL3_9ACTN</name>
<comment type="caution">
    <text evidence="3">The sequence shown here is derived from an EMBL/GenBank/DDBJ whole genome shotgun (WGS) entry which is preliminary data.</text>
</comment>
<dbReference type="CDD" id="cd11614">
    <property type="entry name" value="SAF_CpaB_FlgA_like"/>
    <property type="match status" value="1"/>
</dbReference>
<feature type="domain" description="SAF" evidence="2">
    <location>
        <begin position="50"/>
        <end position="112"/>
    </location>
</feature>
<protein>
    <recommendedName>
        <fullName evidence="2">SAF domain-containing protein</fullName>
    </recommendedName>
</protein>
<keyword evidence="1" id="KW-1133">Transmembrane helix</keyword>
<evidence type="ECO:0000313" key="4">
    <source>
        <dbReference type="Proteomes" id="UP000265581"/>
    </source>
</evidence>
<gene>
    <name evidence="3" type="ORF">DX116_07055</name>
</gene>
<proteinExistence type="predicted"/>
<evidence type="ECO:0000259" key="2">
    <source>
        <dbReference type="SMART" id="SM00858"/>
    </source>
</evidence>
<dbReference type="EMBL" id="QUBR01000001">
    <property type="protein sequence ID" value="REK73312.1"/>
    <property type="molecule type" value="Genomic_DNA"/>
</dbReference>
<accession>A0A371PBL3</accession>